<dbReference type="Pfam" id="PF12787">
    <property type="entry name" value="EcsC"/>
    <property type="match status" value="1"/>
</dbReference>
<evidence type="ECO:0000313" key="2">
    <source>
        <dbReference type="Proteomes" id="UP000196440"/>
    </source>
</evidence>
<reference evidence="1 2" key="1">
    <citation type="submission" date="2017-05" db="EMBL/GenBank/DDBJ databases">
        <title>Whole genome sequencing of Yersinia kristensenii.</title>
        <authorList>
            <person name="Campioni F."/>
        </authorList>
    </citation>
    <scope>NUCLEOTIDE SEQUENCE [LARGE SCALE GENOMIC DNA]</scope>
    <source>
        <strain evidence="1 2">CFSAN060536</strain>
    </source>
</reference>
<name>A0A208ZMN3_YERIN</name>
<dbReference type="AlphaFoldDB" id="A0A208ZMN3"/>
<gene>
    <name evidence="1" type="ORF">CBW57_21135</name>
</gene>
<dbReference type="InterPro" id="IPR024787">
    <property type="entry name" value="EcsC"/>
</dbReference>
<protein>
    <recommendedName>
        <fullName evidence="3">EcsC protein family</fullName>
    </recommendedName>
</protein>
<proteinExistence type="predicted"/>
<comment type="caution">
    <text evidence="1">The sequence shown here is derived from an EMBL/GenBank/DDBJ whole genome shotgun (WGS) entry which is preliminary data.</text>
</comment>
<dbReference type="EMBL" id="NHOI01000039">
    <property type="protein sequence ID" value="OVZ81721.1"/>
    <property type="molecule type" value="Genomic_DNA"/>
</dbReference>
<evidence type="ECO:0008006" key="3">
    <source>
        <dbReference type="Google" id="ProtNLM"/>
    </source>
</evidence>
<accession>A0A208ZMN3</accession>
<sequence>MDDEVPFSSFYTWLDLLYQHAVNGGAGLDSAQQLADIYLQHFPDKVTSASNLILWESTKAATSGFITGLGGAVTLPVSIPLNISSILFLQFRMIAAVAIIGGHSVNDPTTRNLIYLCLGGNIAKDILKELCTRRVISALSASTARHIQQQVITELVTRLTTQFTGGITRFIPLIGGVISGGFDYLSTWTVGQLAQTIFISD</sequence>
<dbReference type="Proteomes" id="UP000196440">
    <property type="component" value="Unassembled WGS sequence"/>
</dbReference>
<dbReference type="RefSeq" id="WP_050081816.1">
    <property type="nucleotide sequence ID" value="NZ_CBCPKE010000010.1"/>
</dbReference>
<evidence type="ECO:0000313" key="1">
    <source>
        <dbReference type="EMBL" id="OVZ81721.1"/>
    </source>
</evidence>
<organism evidence="1 2">
    <name type="scientific">Yersinia intermedia</name>
    <dbReference type="NCBI Taxonomy" id="631"/>
    <lineage>
        <taxon>Bacteria</taxon>
        <taxon>Pseudomonadati</taxon>
        <taxon>Pseudomonadota</taxon>
        <taxon>Gammaproteobacteria</taxon>
        <taxon>Enterobacterales</taxon>
        <taxon>Yersiniaceae</taxon>
        <taxon>Yersinia</taxon>
    </lineage>
</organism>